<dbReference type="Proteomes" id="UP000327118">
    <property type="component" value="Unassembled WGS sequence"/>
</dbReference>
<evidence type="ECO:0008006" key="3">
    <source>
        <dbReference type="Google" id="ProtNLM"/>
    </source>
</evidence>
<name>A0A5N6ZFD9_9EURO</name>
<keyword evidence="2" id="KW-1185">Reference proteome</keyword>
<dbReference type="SUPFAM" id="SSF51430">
    <property type="entry name" value="NAD(P)-linked oxidoreductase"/>
    <property type="match status" value="1"/>
</dbReference>
<accession>A0A5N6ZFD9</accession>
<dbReference type="Gene3D" id="3.20.20.100">
    <property type="entry name" value="NADP-dependent oxidoreductase domain"/>
    <property type="match status" value="1"/>
</dbReference>
<dbReference type="EMBL" id="ML739049">
    <property type="protein sequence ID" value="KAE8355616.1"/>
    <property type="molecule type" value="Genomic_DNA"/>
</dbReference>
<dbReference type="OrthoDB" id="416253at2759"/>
<dbReference type="AlphaFoldDB" id="A0A5N6ZFD9"/>
<dbReference type="InterPro" id="IPR036812">
    <property type="entry name" value="NAD(P)_OxRdtase_dom_sf"/>
</dbReference>
<sequence>MAQGRTFKLNSGYDIPAIGLGTWVCDEALKDLQTDYLDLYLVYSLHWPVAFEHTNETLMPIDPVTKRFRLADDPISDTWAPCTNLEISDSLVDDPAVKEIANKLGKDSAALLISWHPVAD</sequence>
<evidence type="ECO:0000313" key="2">
    <source>
        <dbReference type="Proteomes" id="UP000327118"/>
    </source>
</evidence>
<evidence type="ECO:0000313" key="1">
    <source>
        <dbReference type="EMBL" id="KAE8355616.1"/>
    </source>
</evidence>
<proteinExistence type="predicted"/>
<reference evidence="2" key="1">
    <citation type="submission" date="2019-04" db="EMBL/GenBank/DDBJ databases">
        <title>Friends and foes A comparative genomics studyof 23 Aspergillus species from section Flavi.</title>
        <authorList>
            <consortium name="DOE Joint Genome Institute"/>
            <person name="Kjaerbolling I."/>
            <person name="Vesth T."/>
            <person name="Frisvad J.C."/>
            <person name="Nybo J.L."/>
            <person name="Theobald S."/>
            <person name="Kildgaard S."/>
            <person name="Isbrandt T."/>
            <person name="Kuo A."/>
            <person name="Sato A."/>
            <person name="Lyhne E.K."/>
            <person name="Kogle M.E."/>
            <person name="Wiebenga A."/>
            <person name="Kun R.S."/>
            <person name="Lubbers R.J."/>
            <person name="Makela M.R."/>
            <person name="Barry K."/>
            <person name="Chovatia M."/>
            <person name="Clum A."/>
            <person name="Daum C."/>
            <person name="Haridas S."/>
            <person name="He G."/>
            <person name="LaButti K."/>
            <person name="Lipzen A."/>
            <person name="Mondo S."/>
            <person name="Riley R."/>
            <person name="Salamov A."/>
            <person name="Simmons B.A."/>
            <person name="Magnuson J.K."/>
            <person name="Henrissat B."/>
            <person name="Mortensen U.H."/>
            <person name="Larsen T.O."/>
            <person name="Devries R.P."/>
            <person name="Grigoriev I.V."/>
            <person name="Machida M."/>
            <person name="Baker S.E."/>
            <person name="Andersen M.R."/>
        </authorList>
    </citation>
    <scope>NUCLEOTIDE SEQUENCE [LARGE SCALE GENOMIC DNA]</scope>
    <source>
        <strain evidence="2">CBS 553.77</strain>
    </source>
</reference>
<organism evidence="1 2">
    <name type="scientific">Aspergillus coremiiformis</name>
    <dbReference type="NCBI Taxonomy" id="138285"/>
    <lineage>
        <taxon>Eukaryota</taxon>
        <taxon>Fungi</taxon>
        <taxon>Dikarya</taxon>
        <taxon>Ascomycota</taxon>
        <taxon>Pezizomycotina</taxon>
        <taxon>Eurotiomycetes</taxon>
        <taxon>Eurotiomycetidae</taxon>
        <taxon>Eurotiales</taxon>
        <taxon>Aspergillaceae</taxon>
        <taxon>Aspergillus</taxon>
        <taxon>Aspergillus subgen. Circumdati</taxon>
    </lineage>
</organism>
<protein>
    <recommendedName>
        <fullName evidence="3">NADP-dependent oxidoreductase domain-containing protein</fullName>
    </recommendedName>
</protein>
<gene>
    <name evidence="1" type="ORF">BDV28DRAFT_145942</name>
</gene>